<dbReference type="PANTHER" id="PTHR35807">
    <property type="entry name" value="TRANSCRIPTIONAL REGULATOR REDD-RELATED"/>
    <property type="match status" value="1"/>
</dbReference>
<dbReference type="SUPFAM" id="SSF46894">
    <property type="entry name" value="C-terminal effector domain of the bipartite response regulators"/>
    <property type="match status" value="1"/>
</dbReference>
<evidence type="ECO:0000256" key="2">
    <source>
        <dbReference type="ARBA" id="ARBA00023015"/>
    </source>
</evidence>
<dbReference type="InterPro" id="IPR005158">
    <property type="entry name" value="BTAD"/>
</dbReference>
<dbReference type="Pfam" id="PF03704">
    <property type="entry name" value="BTAD"/>
    <property type="match status" value="1"/>
</dbReference>
<evidence type="ECO:0000256" key="1">
    <source>
        <dbReference type="ARBA" id="ARBA00005820"/>
    </source>
</evidence>
<dbReference type="RefSeq" id="WP_344970360.1">
    <property type="nucleotide sequence ID" value="NZ_BAAAVI010000013.1"/>
</dbReference>
<dbReference type="InterPro" id="IPR001867">
    <property type="entry name" value="OmpR/PhoB-type_DNA-bd"/>
</dbReference>
<evidence type="ECO:0000256" key="4">
    <source>
        <dbReference type="ARBA" id="ARBA00023163"/>
    </source>
</evidence>
<feature type="DNA-binding region" description="OmpR/PhoB-type" evidence="5">
    <location>
        <begin position="1"/>
        <end position="97"/>
    </location>
</feature>
<dbReference type="PROSITE" id="PS51755">
    <property type="entry name" value="OMPR_PHOB"/>
    <property type="match status" value="1"/>
</dbReference>
<evidence type="ECO:0000259" key="7">
    <source>
        <dbReference type="PROSITE" id="PS51755"/>
    </source>
</evidence>
<evidence type="ECO:0000256" key="5">
    <source>
        <dbReference type="PROSITE-ProRule" id="PRU01091"/>
    </source>
</evidence>
<evidence type="ECO:0000313" key="9">
    <source>
        <dbReference type="Proteomes" id="UP001500831"/>
    </source>
</evidence>
<feature type="region of interest" description="Disordered" evidence="6">
    <location>
        <begin position="1098"/>
        <end position="1143"/>
    </location>
</feature>
<sequence length="1167" mass="126604">MEFRVLGPVEIYDDGTPVDLGGRRPRAVLARLLIARGAVVSTDTLIEDLYDGAPPPSALSTLQSYVSNLRRIIEPGRNPRTPPRLLIGRPPGYLLATGDVDALRFTELVNRSEFGPPGQALTCLDEALQLWRGMPYGEFGDETWAVTEVNRLRELRLVAIERRAQALLSLGRPQVVIHELEAETAANPLRERLWCLLALALYRTGRQADALAVLRGVGTMLTDQFGLDPGPELRALENDILQQVESLDPVNVTARLAPPEPSPPRRVLHGRERQLAELKRLPVRAAASGVAIAAVSGEPGIGKTSLLEAFRDHCADLGHLVLWGRCHDTEGAPPLWPWLQVLGVLAQHCPPPDRTALAGLLDDRAPSGPAEGALLRRNQAIAQWLAAASRNQPLVIVLDDLHWADPASLDLLRDVIVLTGGPVDSAALTLVTAFRDMGFHRGAAHGTVLRNGTTGLSVDELLGRLVGYDLLRLRLTGLEAHEVRAVATEMGADVDEPTAHKLTARTGGNPFFVRESVRLLAQGHALNTVPDAVAELVRLRLGTLGPEVGEALRTAAVIGRDFDPAIVAEICRGEAYDLLDQAAQAGLLIPRDGRMTFAHDLVRETLVRDIPPLRKAMIHREVMAALSARPGSDVAVIAHHAVEAGPAAYGEAARWAQEAAEQASLRLAYEEAARWWGAAINAHDVSGGDAVDHVELLLRQVRALLEAGDPIGARQARAKAVQVADRARTRPEPAVRALTALDAPALWTLRDPYKAVEPRLVHRFEAALRELPEGDNPERVRLLGGLAQELYDGTGDPRGHALSAEAVAMARRLDDPHLLMWALNARHLALPQPQRIPELVDIADELYDLALSTRAAGFELLARMLHTHNKLELFDLAGADEAAARCDALLERMPLPWPRFQHTLWRANRLALDGRFDDAEALYDQAEAQAERLGVWHARQSVVMGRIGLHCQRGTMAEIGPLADVIAGVHPTMGHDARVLYLCAHERVRQARDLAGERRPVPPSDWSWLSATCLRGAAQAALGRRDECRTTYATLLPYGRRISALSAVICVGPVDWYLALLAAAAGDHHAARRHLTTLERLADRNGLTWWRDRARAAARTSPAHPADSATRRTGGEPSGADRTFPLAVPGDGSGCPSRVGSDLAQPALPHENLATICSWTTAGAAGR</sequence>
<dbReference type="InterPro" id="IPR041664">
    <property type="entry name" value="AAA_16"/>
</dbReference>
<comment type="caution">
    <text evidence="8">The sequence shown here is derived from an EMBL/GenBank/DDBJ whole genome shotgun (WGS) entry which is preliminary data.</text>
</comment>
<evidence type="ECO:0000256" key="6">
    <source>
        <dbReference type="SAM" id="MobiDB-lite"/>
    </source>
</evidence>
<organism evidence="8 9">
    <name type="scientific">Streptosporangium fragile</name>
    <dbReference type="NCBI Taxonomy" id="46186"/>
    <lineage>
        <taxon>Bacteria</taxon>
        <taxon>Bacillati</taxon>
        <taxon>Actinomycetota</taxon>
        <taxon>Actinomycetes</taxon>
        <taxon>Streptosporangiales</taxon>
        <taxon>Streptosporangiaceae</taxon>
        <taxon>Streptosporangium</taxon>
    </lineage>
</organism>
<dbReference type="PANTHER" id="PTHR35807:SF1">
    <property type="entry name" value="TRANSCRIPTIONAL REGULATOR REDD"/>
    <property type="match status" value="1"/>
</dbReference>
<dbReference type="CDD" id="cd15831">
    <property type="entry name" value="BTAD"/>
    <property type="match status" value="1"/>
</dbReference>
<comment type="similarity">
    <text evidence="1">Belongs to the AfsR/DnrI/RedD regulatory family.</text>
</comment>
<dbReference type="EMBL" id="BAAAVI010000013">
    <property type="protein sequence ID" value="GAA2863704.1"/>
    <property type="molecule type" value="Genomic_DNA"/>
</dbReference>
<dbReference type="Pfam" id="PF00486">
    <property type="entry name" value="Trans_reg_C"/>
    <property type="match status" value="1"/>
</dbReference>
<keyword evidence="4" id="KW-0804">Transcription</keyword>
<keyword evidence="9" id="KW-1185">Reference proteome</keyword>
<gene>
    <name evidence="8" type="ORF">GCM10010517_22800</name>
</gene>
<dbReference type="InterPro" id="IPR011990">
    <property type="entry name" value="TPR-like_helical_dom_sf"/>
</dbReference>
<dbReference type="InterPro" id="IPR051677">
    <property type="entry name" value="AfsR-DnrI-RedD_regulator"/>
</dbReference>
<dbReference type="Gene3D" id="3.40.50.300">
    <property type="entry name" value="P-loop containing nucleotide triphosphate hydrolases"/>
    <property type="match status" value="1"/>
</dbReference>
<keyword evidence="3 5" id="KW-0238">DNA-binding</keyword>
<dbReference type="SUPFAM" id="SSF52540">
    <property type="entry name" value="P-loop containing nucleoside triphosphate hydrolases"/>
    <property type="match status" value="1"/>
</dbReference>
<keyword evidence="2" id="KW-0805">Transcription regulation</keyword>
<dbReference type="SMART" id="SM01043">
    <property type="entry name" value="BTAD"/>
    <property type="match status" value="1"/>
</dbReference>
<dbReference type="Proteomes" id="UP001500831">
    <property type="component" value="Unassembled WGS sequence"/>
</dbReference>
<proteinExistence type="inferred from homology"/>
<dbReference type="InterPro" id="IPR027417">
    <property type="entry name" value="P-loop_NTPase"/>
</dbReference>
<name>A0ABN3VUR0_9ACTN</name>
<dbReference type="Pfam" id="PF13191">
    <property type="entry name" value="AAA_16"/>
    <property type="match status" value="1"/>
</dbReference>
<dbReference type="InterPro" id="IPR016032">
    <property type="entry name" value="Sig_transdc_resp-reg_C-effctor"/>
</dbReference>
<protein>
    <submittedName>
        <fullName evidence="8">BTAD domain-containing putative transcriptional regulator</fullName>
    </submittedName>
</protein>
<dbReference type="SMART" id="SM00862">
    <property type="entry name" value="Trans_reg_C"/>
    <property type="match status" value="1"/>
</dbReference>
<dbReference type="Gene3D" id="1.10.10.10">
    <property type="entry name" value="Winged helix-like DNA-binding domain superfamily/Winged helix DNA-binding domain"/>
    <property type="match status" value="1"/>
</dbReference>
<feature type="domain" description="OmpR/PhoB-type" evidence="7">
    <location>
        <begin position="1"/>
        <end position="97"/>
    </location>
</feature>
<dbReference type="InterPro" id="IPR036388">
    <property type="entry name" value="WH-like_DNA-bd_sf"/>
</dbReference>
<dbReference type="SUPFAM" id="SSF48452">
    <property type="entry name" value="TPR-like"/>
    <property type="match status" value="1"/>
</dbReference>
<reference evidence="8 9" key="1">
    <citation type="journal article" date="2019" name="Int. J. Syst. Evol. Microbiol.">
        <title>The Global Catalogue of Microorganisms (GCM) 10K type strain sequencing project: providing services to taxonomists for standard genome sequencing and annotation.</title>
        <authorList>
            <consortium name="The Broad Institute Genomics Platform"/>
            <consortium name="The Broad Institute Genome Sequencing Center for Infectious Disease"/>
            <person name="Wu L."/>
            <person name="Ma J."/>
        </authorList>
    </citation>
    <scope>NUCLEOTIDE SEQUENCE [LARGE SCALE GENOMIC DNA]</scope>
    <source>
        <strain evidence="8 9">JCM 6242</strain>
    </source>
</reference>
<dbReference type="Gene3D" id="1.25.40.10">
    <property type="entry name" value="Tetratricopeptide repeat domain"/>
    <property type="match status" value="1"/>
</dbReference>
<evidence type="ECO:0000313" key="8">
    <source>
        <dbReference type="EMBL" id="GAA2863704.1"/>
    </source>
</evidence>
<accession>A0ABN3VUR0</accession>
<evidence type="ECO:0000256" key="3">
    <source>
        <dbReference type="ARBA" id="ARBA00023125"/>
    </source>
</evidence>